<proteinExistence type="predicted"/>
<keyword evidence="3" id="KW-1185">Reference proteome</keyword>
<feature type="compositionally biased region" description="Acidic residues" evidence="1">
    <location>
        <begin position="1"/>
        <end position="49"/>
    </location>
</feature>
<organism evidence="2 3">
    <name type="scientific">Prauserella alba</name>
    <dbReference type="NCBI Taxonomy" id="176898"/>
    <lineage>
        <taxon>Bacteria</taxon>
        <taxon>Bacillati</taxon>
        <taxon>Actinomycetota</taxon>
        <taxon>Actinomycetes</taxon>
        <taxon>Pseudonocardiales</taxon>
        <taxon>Pseudonocardiaceae</taxon>
        <taxon>Prauserella</taxon>
    </lineage>
</organism>
<feature type="region of interest" description="Disordered" evidence="1">
    <location>
        <begin position="1"/>
        <end position="79"/>
    </location>
</feature>
<protein>
    <submittedName>
        <fullName evidence="2">Uncharacterized protein</fullName>
    </submittedName>
</protein>
<dbReference type="Proteomes" id="UP001500467">
    <property type="component" value="Unassembled WGS sequence"/>
</dbReference>
<evidence type="ECO:0000256" key="1">
    <source>
        <dbReference type="SAM" id="MobiDB-lite"/>
    </source>
</evidence>
<dbReference type="RefSeq" id="WP_308292130.1">
    <property type="nucleotide sequence ID" value="NZ_BAAALM010000005.1"/>
</dbReference>
<reference evidence="2 3" key="1">
    <citation type="journal article" date="2019" name="Int. J. Syst. Evol. Microbiol.">
        <title>The Global Catalogue of Microorganisms (GCM) 10K type strain sequencing project: providing services to taxonomists for standard genome sequencing and annotation.</title>
        <authorList>
            <consortium name="The Broad Institute Genomics Platform"/>
            <consortium name="The Broad Institute Genome Sequencing Center for Infectious Disease"/>
            <person name="Wu L."/>
            <person name="Ma J."/>
        </authorList>
    </citation>
    <scope>NUCLEOTIDE SEQUENCE [LARGE SCALE GENOMIC DNA]</scope>
    <source>
        <strain evidence="2 3">JCM 13022</strain>
    </source>
</reference>
<dbReference type="EMBL" id="BAAALM010000005">
    <property type="protein sequence ID" value="GAA1198426.1"/>
    <property type="molecule type" value="Genomic_DNA"/>
</dbReference>
<evidence type="ECO:0000313" key="2">
    <source>
        <dbReference type="EMBL" id="GAA1198426.1"/>
    </source>
</evidence>
<evidence type="ECO:0000313" key="3">
    <source>
        <dbReference type="Proteomes" id="UP001500467"/>
    </source>
</evidence>
<sequence length="79" mass="8670">MEAGADAEVDVELDDVDEPEPDEPDEPDEDEEESDDEDEADDEAEESALESDVVPDSADDFAGACEPFELPLPERESLR</sequence>
<accession>A0ABN1V7R0</accession>
<gene>
    <name evidence="2" type="ORF">GCM10009675_12490</name>
</gene>
<name>A0ABN1V7R0_9PSEU</name>
<comment type="caution">
    <text evidence="2">The sequence shown here is derived from an EMBL/GenBank/DDBJ whole genome shotgun (WGS) entry which is preliminary data.</text>
</comment>